<reference evidence="3 4" key="1">
    <citation type="submission" date="2016-10" db="EMBL/GenBank/DDBJ databases">
        <authorList>
            <person name="de Groot N.N."/>
        </authorList>
    </citation>
    <scope>NUCLEOTIDE SEQUENCE [LARGE SCALE GENOMIC DNA]</scope>
    <source>
        <strain evidence="3 4">DSM 2698</strain>
    </source>
</reference>
<proteinExistence type="predicted"/>
<organism evidence="3 4">
    <name type="scientific">Afifella marina DSM 2698</name>
    <dbReference type="NCBI Taxonomy" id="1120955"/>
    <lineage>
        <taxon>Bacteria</taxon>
        <taxon>Pseudomonadati</taxon>
        <taxon>Pseudomonadota</taxon>
        <taxon>Alphaproteobacteria</taxon>
        <taxon>Hyphomicrobiales</taxon>
        <taxon>Afifellaceae</taxon>
        <taxon>Afifella</taxon>
    </lineage>
</organism>
<keyword evidence="4" id="KW-1185">Reference proteome</keyword>
<keyword evidence="3" id="KW-0969">Cilium</keyword>
<dbReference type="Gene3D" id="1.10.220.30">
    <property type="match status" value="1"/>
</dbReference>
<evidence type="ECO:0000313" key="4">
    <source>
        <dbReference type="Proteomes" id="UP000199347"/>
    </source>
</evidence>
<dbReference type="OrthoDB" id="9810610at2"/>
<keyword evidence="2" id="KW-0732">Signal</keyword>
<dbReference type="RefSeq" id="WP_092810357.1">
    <property type="nucleotide sequence ID" value="NZ_FMVW01000002.1"/>
</dbReference>
<evidence type="ECO:0000256" key="2">
    <source>
        <dbReference type="SAM" id="SignalP"/>
    </source>
</evidence>
<feature type="signal peptide" evidence="2">
    <location>
        <begin position="1"/>
        <end position="30"/>
    </location>
</feature>
<accession>A0A1G5MVU4</accession>
<dbReference type="SUPFAM" id="SSF158791">
    <property type="entry name" value="MgtE N-terminal domain-like"/>
    <property type="match status" value="1"/>
</dbReference>
<keyword evidence="3" id="KW-0966">Cell projection</keyword>
<feature type="chain" id="PRO_5011763537" evidence="2">
    <location>
        <begin position="31"/>
        <end position="221"/>
    </location>
</feature>
<dbReference type="AlphaFoldDB" id="A0A1G5MVU4"/>
<dbReference type="EMBL" id="FMVW01000002">
    <property type="protein sequence ID" value="SCZ28974.1"/>
    <property type="molecule type" value="Genomic_DNA"/>
</dbReference>
<evidence type="ECO:0000313" key="3">
    <source>
        <dbReference type="EMBL" id="SCZ28974.1"/>
    </source>
</evidence>
<evidence type="ECO:0000256" key="1">
    <source>
        <dbReference type="SAM" id="Coils"/>
    </source>
</evidence>
<keyword evidence="3" id="KW-0282">Flagellum</keyword>
<dbReference type="Proteomes" id="UP000199347">
    <property type="component" value="Unassembled WGS sequence"/>
</dbReference>
<protein>
    <submittedName>
        <fullName evidence="3">Flagellar motility protein MotE, a chaperone for MotC folding</fullName>
    </submittedName>
</protein>
<gene>
    <name evidence="3" type="ORF">SAMN03080610_01069</name>
</gene>
<dbReference type="STRING" id="1120955.SAMN03080610_01069"/>
<feature type="coiled-coil region" evidence="1">
    <location>
        <begin position="110"/>
        <end position="147"/>
    </location>
</feature>
<name>A0A1G5MVU4_AFIMA</name>
<keyword evidence="1" id="KW-0175">Coiled coil</keyword>
<sequence>MSRPVREFRKSIACFLATSVLVLVPAFATAQTSDAAQQARDIANVLPIPLDAEPPATGAVSGDNNAASVLQNEPAPAPAQSAAAVQSENARQYCSNITDEATDARYARQVAALKKLEEDVNGRIEALETKRAEYEEWLKRREDFLRKAEESVVAIFTQMRPDAASQQMAVMAPAAAAAILVKLKPRIASAILNEMEPIKAAQLTTTMAGLARASDEAKNPG</sequence>